<evidence type="ECO:0000259" key="1">
    <source>
        <dbReference type="Pfam" id="PF06668"/>
    </source>
</evidence>
<dbReference type="EMBL" id="QBIY01013357">
    <property type="protein sequence ID" value="RXN06907.1"/>
    <property type="molecule type" value="Genomic_DNA"/>
</dbReference>
<gene>
    <name evidence="2" type="ORF">ROHU_012188</name>
</gene>
<keyword evidence="3" id="KW-1185">Reference proteome</keyword>
<evidence type="ECO:0000313" key="2">
    <source>
        <dbReference type="EMBL" id="RXN06907.1"/>
    </source>
</evidence>
<name>A0A498LMX5_LABRO</name>
<proteinExistence type="predicted"/>
<protein>
    <submittedName>
        <fullName evidence="2">Inter-alpha-trypsin inhibitor heavy chain H3-like protein</fullName>
    </submittedName>
</protein>
<dbReference type="GO" id="GO:0004867">
    <property type="term" value="F:serine-type endopeptidase inhibitor activity"/>
    <property type="evidence" value="ECO:0007669"/>
    <property type="project" value="InterPro"/>
</dbReference>
<reference evidence="2 3" key="1">
    <citation type="submission" date="2018-03" db="EMBL/GenBank/DDBJ databases">
        <title>Draft genome sequence of Rohu Carp (Labeo rohita).</title>
        <authorList>
            <person name="Das P."/>
            <person name="Kushwaha B."/>
            <person name="Joshi C.G."/>
            <person name="Kumar D."/>
            <person name="Nagpure N.S."/>
            <person name="Sahoo L."/>
            <person name="Das S.P."/>
            <person name="Bit A."/>
            <person name="Patnaik S."/>
            <person name="Meher P.K."/>
            <person name="Jayasankar P."/>
            <person name="Koringa P.G."/>
            <person name="Patel N.V."/>
            <person name="Hinsu A.T."/>
            <person name="Kumar R."/>
            <person name="Pandey M."/>
            <person name="Agarwal S."/>
            <person name="Srivastava S."/>
            <person name="Singh M."/>
            <person name="Iquebal M.A."/>
            <person name="Jaiswal S."/>
            <person name="Angadi U.B."/>
            <person name="Kumar N."/>
            <person name="Raza M."/>
            <person name="Shah T.M."/>
            <person name="Rai A."/>
            <person name="Jena J.K."/>
        </authorList>
    </citation>
    <scope>NUCLEOTIDE SEQUENCE [LARGE SCALE GENOMIC DNA]</scope>
    <source>
        <strain evidence="2">DASCIFA01</strain>
        <tissue evidence="2">Testis</tissue>
    </source>
</reference>
<accession>A0A498LMX5</accession>
<feature type="domain" description="Inter-alpha-trypsin inhibitor heavy chain C-terminal" evidence="1">
    <location>
        <begin position="52"/>
        <end position="111"/>
    </location>
</feature>
<dbReference type="GO" id="GO:0030212">
    <property type="term" value="P:hyaluronan metabolic process"/>
    <property type="evidence" value="ECO:0007669"/>
    <property type="project" value="InterPro"/>
</dbReference>
<dbReference type="STRING" id="84645.A0A498LMX5"/>
<dbReference type="Proteomes" id="UP000290572">
    <property type="component" value="Unassembled WGS sequence"/>
</dbReference>
<dbReference type="Pfam" id="PF06668">
    <property type="entry name" value="ITI_HC_C"/>
    <property type="match status" value="1"/>
</dbReference>
<organism evidence="2 3">
    <name type="scientific">Labeo rohita</name>
    <name type="common">Indian major carp</name>
    <name type="synonym">Cyprinus rohita</name>
    <dbReference type="NCBI Taxonomy" id="84645"/>
    <lineage>
        <taxon>Eukaryota</taxon>
        <taxon>Metazoa</taxon>
        <taxon>Chordata</taxon>
        <taxon>Craniata</taxon>
        <taxon>Vertebrata</taxon>
        <taxon>Euteleostomi</taxon>
        <taxon>Actinopterygii</taxon>
        <taxon>Neopterygii</taxon>
        <taxon>Teleostei</taxon>
        <taxon>Ostariophysi</taxon>
        <taxon>Cypriniformes</taxon>
        <taxon>Cyprinidae</taxon>
        <taxon>Labeoninae</taxon>
        <taxon>Labeonini</taxon>
        <taxon>Labeo</taxon>
    </lineage>
</organism>
<comment type="caution">
    <text evidence="2">The sequence shown here is derived from an EMBL/GenBank/DDBJ whole genome shotgun (WGS) entry which is preliminary data.</text>
</comment>
<sequence>MSQTGLWGTSLLESDMLLESDVAQTVAAGTSSLESDVVPTVASGTSSLESCQFYHGLQFEVSEPFPGKDPNKPDAVMFVKGKELVVTRGWQRDFRQDVKNGENVPCWFIHNNGNGLLDGVHTDYIVPGLFKTI</sequence>
<dbReference type="InterPro" id="IPR010600">
    <property type="entry name" value="ITI_HC_C"/>
</dbReference>
<evidence type="ECO:0000313" key="3">
    <source>
        <dbReference type="Proteomes" id="UP000290572"/>
    </source>
</evidence>
<dbReference type="AlphaFoldDB" id="A0A498LMX5"/>